<dbReference type="PANTHER" id="PTHR24082:SF473">
    <property type="entry name" value="ECDYSONE-INDUCED PROTEIN 75B, ISOFORM B"/>
    <property type="match status" value="1"/>
</dbReference>
<dbReference type="EnsemblMetazoa" id="XM_038220326.1">
    <property type="protein sequence ID" value="XP_038076254.1"/>
    <property type="gene ID" value="LOC119744406"/>
</dbReference>
<evidence type="ECO:0000256" key="3">
    <source>
        <dbReference type="ARBA" id="ARBA00022833"/>
    </source>
</evidence>
<dbReference type="GO" id="GO:0008270">
    <property type="term" value="F:zinc ion binding"/>
    <property type="evidence" value="ECO:0007669"/>
    <property type="project" value="UniProtKB-KW"/>
</dbReference>
<feature type="domain" description="NR LBD" evidence="9">
    <location>
        <begin position="174"/>
        <end position="418"/>
    </location>
</feature>
<evidence type="ECO:0000256" key="6">
    <source>
        <dbReference type="ARBA" id="ARBA00023163"/>
    </source>
</evidence>
<keyword evidence="4" id="KW-0805">Transcription regulation</keyword>
<dbReference type="InterPro" id="IPR001723">
    <property type="entry name" value="Nuclear_hrmn_rcpt"/>
</dbReference>
<sequence length="418" mass="47739">MSKRQSAEVHEPSPGKKARQLSSTEDHREKSDRFPRERCFTPPRQYQRDNGLMSLDNKAIVHRPTPSTWSTKSVPEVSCSQPVIRPTTDSILSQQQQEDELPVVRARQQYSLLSSSTEMAVPRPPAVDSPKKGSAMIQMDSRIEAKVPRPCSERCLDAERNRQPRWPKSHKRVEIDQMCQAITLGHSKTCHSISRKVAAAQSSSRDRGRTPSIDNDTSMVRHSKDEIKERLAKHMADQWDKIAQFAECIPGFTGFSKEDQEILLQVGGLEVILLQLAQMYDHRTHLLQMWENEWLSSEQACKLTTDFNLTVFFELLFGLAESLRSMHLREDDLALFSALLLLASDHQGLRHKRQVEEVQEKVLNCFAYILAQNHLQEPGLLAQVLMCMPTLRTISTSYLELTSVSTPTQQWSNWPVEL</sequence>
<evidence type="ECO:0000256" key="8">
    <source>
        <dbReference type="SAM" id="MobiDB-lite"/>
    </source>
</evidence>
<dbReference type="GeneID" id="119744406"/>
<dbReference type="InterPro" id="IPR000536">
    <property type="entry name" value="Nucl_hrmn_rcpt_lig-bd"/>
</dbReference>
<keyword evidence="2" id="KW-0863">Zinc-finger</keyword>
<dbReference type="GO" id="GO:0004879">
    <property type="term" value="F:nuclear receptor activity"/>
    <property type="evidence" value="ECO:0007669"/>
    <property type="project" value="TreeGrafter"/>
</dbReference>
<dbReference type="RefSeq" id="XP_038076252.1">
    <property type="nucleotide sequence ID" value="XM_038220324.1"/>
</dbReference>
<dbReference type="InterPro" id="IPR050234">
    <property type="entry name" value="Nuclear_hormone_rcpt_NR1"/>
</dbReference>
<dbReference type="Gene3D" id="1.10.565.10">
    <property type="entry name" value="Retinoid X Receptor"/>
    <property type="match status" value="1"/>
</dbReference>
<dbReference type="GO" id="GO:0000122">
    <property type="term" value="P:negative regulation of transcription by RNA polymerase II"/>
    <property type="evidence" value="ECO:0007669"/>
    <property type="project" value="TreeGrafter"/>
</dbReference>
<protein>
    <recommendedName>
        <fullName evidence="9">NR LBD domain-containing protein</fullName>
    </recommendedName>
</protein>
<feature type="compositionally biased region" description="Basic and acidic residues" evidence="8">
    <location>
        <begin position="24"/>
        <end position="39"/>
    </location>
</feature>
<dbReference type="EnsemblMetazoa" id="XM_038220325.1">
    <property type="protein sequence ID" value="XP_038076253.1"/>
    <property type="gene ID" value="LOC119744406"/>
</dbReference>
<dbReference type="Proteomes" id="UP000887568">
    <property type="component" value="Unplaced"/>
</dbReference>
<keyword evidence="5" id="KW-0238">DNA-binding</keyword>
<keyword evidence="1" id="KW-0479">Metal-binding</keyword>
<evidence type="ECO:0000256" key="5">
    <source>
        <dbReference type="ARBA" id="ARBA00023125"/>
    </source>
</evidence>
<dbReference type="InterPro" id="IPR035500">
    <property type="entry name" value="NHR-like_dom_sf"/>
</dbReference>
<evidence type="ECO:0000259" key="9">
    <source>
        <dbReference type="PROSITE" id="PS51843"/>
    </source>
</evidence>
<dbReference type="OMA" id="STDDHRE"/>
<dbReference type="GO" id="GO:0045944">
    <property type="term" value="P:positive regulation of transcription by RNA polymerase II"/>
    <property type="evidence" value="ECO:0007669"/>
    <property type="project" value="TreeGrafter"/>
</dbReference>
<evidence type="ECO:0000256" key="2">
    <source>
        <dbReference type="ARBA" id="ARBA00022771"/>
    </source>
</evidence>
<dbReference type="Pfam" id="PF00104">
    <property type="entry name" value="Hormone_recep"/>
    <property type="match status" value="1"/>
</dbReference>
<feature type="compositionally biased region" description="Basic and acidic residues" evidence="8">
    <location>
        <begin position="1"/>
        <end position="14"/>
    </location>
</feature>
<dbReference type="EnsemblMetazoa" id="XM_038220328.1">
    <property type="protein sequence ID" value="XP_038076256.1"/>
    <property type="gene ID" value="LOC119744406"/>
</dbReference>
<dbReference type="EnsemblMetazoa" id="XM_038220327.1">
    <property type="protein sequence ID" value="XP_038076255.1"/>
    <property type="gene ID" value="LOC119744406"/>
</dbReference>
<dbReference type="GO" id="GO:0030154">
    <property type="term" value="P:cell differentiation"/>
    <property type="evidence" value="ECO:0007669"/>
    <property type="project" value="TreeGrafter"/>
</dbReference>
<keyword evidence="6" id="KW-0804">Transcription</keyword>
<dbReference type="GO" id="GO:0000978">
    <property type="term" value="F:RNA polymerase II cis-regulatory region sequence-specific DNA binding"/>
    <property type="evidence" value="ECO:0007669"/>
    <property type="project" value="TreeGrafter"/>
</dbReference>
<dbReference type="EnsemblMetazoa" id="XM_038220324.1">
    <property type="protein sequence ID" value="XP_038076252.1"/>
    <property type="gene ID" value="LOC119744406"/>
</dbReference>
<accession>A0A914BKD0</accession>
<name>A0A914BKD0_PATMI</name>
<dbReference type="RefSeq" id="XP_038076253.1">
    <property type="nucleotide sequence ID" value="XM_038220325.1"/>
</dbReference>
<dbReference type="RefSeq" id="XP_038076255.1">
    <property type="nucleotide sequence ID" value="XM_038220327.1"/>
</dbReference>
<dbReference type="EnsemblMetazoa" id="XM_038220323.1">
    <property type="protein sequence ID" value="XP_038076251.1"/>
    <property type="gene ID" value="LOC119744406"/>
</dbReference>
<dbReference type="RefSeq" id="XP_038076256.1">
    <property type="nucleotide sequence ID" value="XM_038220328.1"/>
</dbReference>
<dbReference type="SMART" id="SM00430">
    <property type="entry name" value="HOLI"/>
    <property type="match status" value="1"/>
</dbReference>
<dbReference type="SUPFAM" id="SSF48508">
    <property type="entry name" value="Nuclear receptor ligand-binding domain"/>
    <property type="match status" value="1"/>
</dbReference>
<dbReference type="AlphaFoldDB" id="A0A914BKD0"/>
<feature type="region of interest" description="Disordered" evidence="8">
    <location>
        <begin position="198"/>
        <end position="222"/>
    </location>
</feature>
<evidence type="ECO:0000256" key="4">
    <source>
        <dbReference type="ARBA" id="ARBA00023015"/>
    </source>
</evidence>
<proteinExistence type="predicted"/>
<dbReference type="PANTHER" id="PTHR24082">
    <property type="entry name" value="NUCLEAR HORMONE RECEPTOR"/>
    <property type="match status" value="1"/>
</dbReference>
<dbReference type="PRINTS" id="PR00398">
    <property type="entry name" value="STRDHORMONER"/>
</dbReference>
<evidence type="ECO:0000256" key="7">
    <source>
        <dbReference type="ARBA" id="ARBA00023170"/>
    </source>
</evidence>
<feature type="region of interest" description="Disordered" evidence="8">
    <location>
        <begin position="1"/>
        <end position="49"/>
    </location>
</feature>
<evidence type="ECO:0000256" key="1">
    <source>
        <dbReference type="ARBA" id="ARBA00022723"/>
    </source>
</evidence>
<dbReference type="OrthoDB" id="10070190at2759"/>
<dbReference type="RefSeq" id="XP_038076251.1">
    <property type="nucleotide sequence ID" value="XM_038220323.1"/>
</dbReference>
<keyword evidence="11" id="KW-1185">Reference proteome</keyword>
<dbReference type="GO" id="GO:0009755">
    <property type="term" value="P:hormone-mediated signaling pathway"/>
    <property type="evidence" value="ECO:0007669"/>
    <property type="project" value="TreeGrafter"/>
</dbReference>
<dbReference type="RefSeq" id="XP_038076254.1">
    <property type="nucleotide sequence ID" value="XM_038220326.1"/>
</dbReference>
<evidence type="ECO:0000313" key="10">
    <source>
        <dbReference type="EnsemblMetazoa" id="XP_038076256.1"/>
    </source>
</evidence>
<dbReference type="PROSITE" id="PS51843">
    <property type="entry name" value="NR_LBD"/>
    <property type="match status" value="1"/>
</dbReference>
<keyword evidence="7" id="KW-0675">Receptor</keyword>
<evidence type="ECO:0000313" key="11">
    <source>
        <dbReference type="Proteomes" id="UP000887568"/>
    </source>
</evidence>
<keyword evidence="3" id="KW-0862">Zinc</keyword>
<reference evidence="10" key="1">
    <citation type="submission" date="2022-11" db="UniProtKB">
        <authorList>
            <consortium name="EnsemblMetazoa"/>
        </authorList>
    </citation>
    <scope>IDENTIFICATION</scope>
</reference>
<organism evidence="10 11">
    <name type="scientific">Patiria miniata</name>
    <name type="common">Bat star</name>
    <name type="synonym">Asterina miniata</name>
    <dbReference type="NCBI Taxonomy" id="46514"/>
    <lineage>
        <taxon>Eukaryota</taxon>
        <taxon>Metazoa</taxon>
        <taxon>Echinodermata</taxon>
        <taxon>Eleutherozoa</taxon>
        <taxon>Asterozoa</taxon>
        <taxon>Asteroidea</taxon>
        <taxon>Valvatacea</taxon>
        <taxon>Valvatida</taxon>
        <taxon>Asterinidae</taxon>
        <taxon>Patiria</taxon>
    </lineage>
</organism>